<feature type="compositionally biased region" description="Low complexity" evidence="1">
    <location>
        <begin position="484"/>
        <end position="499"/>
    </location>
</feature>
<feature type="transmembrane region" description="Helical" evidence="2">
    <location>
        <begin position="129"/>
        <end position="152"/>
    </location>
</feature>
<dbReference type="Proteomes" id="UP000054097">
    <property type="component" value="Unassembled WGS sequence"/>
</dbReference>
<feature type="transmembrane region" description="Helical" evidence="2">
    <location>
        <begin position="90"/>
        <end position="109"/>
    </location>
</feature>
<keyword evidence="2" id="KW-0812">Transmembrane</keyword>
<feature type="region of interest" description="Disordered" evidence="1">
    <location>
        <begin position="460"/>
        <end position="787"/>
    </location>
</feature>
<evidence type="ECO:0000256" key="2">
    <source>
        <dbReference type="SAM" id="Phobius"/>
    </source>
</evidence>
<organism evidence="3 4">
    <name type="scientific">Serendipita vermifera MAFF 305830</name>
    <dbReference type="NCBI Taxonomy" id="933852"/>
    <lineage>
        <taxon>Eukaryota</taxon>
        <taxon>Fungi</taxon>
        <taxon>Dikarya</taxon>
        <taxon>Basidiomycota</taxon>
        <taxon>Agaricomycotina</taxon>
        <taxon>Agaricomycetes</taxon>
        <taxon>Sebacinales</taxon>
        <taxon>Serendipitaceae</taxon>
        <taxon>Serendipita</taxon>
    </lineage>
</organism>
<feature type="compositionally biased region" description="Polar residues" evidence="1">
    <location>
        <begin position="721"/>
        <end position="750"/>
    </location>
</feature>
<feature type="transmembrane region" description="Helical" evidence="2">
    <location>
        <begin position="229"/>
        <end position="251"/>
    </location>
</feature>
<name>A0A0C3ALY8_SERVB</name>
<proteinExistence type="predicted"/>
<evidence type="ECO:0000256" key="1">
    <source>
        <dbReference type="SAM" id="MobiDB-lite"/>
    </source>
</evidence>
<reference evidence="4" key="2">
    <citation type="submission" date="2015-01" db="EMBL/GenBank/DDBJ databases">
        <title>Evolutionary Origins and Diversification of the Mycorrhizal Mutualists.</title>
        <authorList>
            <consortium name="DOE Joint Genome Institute"/>
            <consortium name="Mycorrhizal Genomics Consortium"/>
            <person name="Kohler A."/>
            <person name="Kuo A."/>
            <person name="Nagy L.G."/>
            <person name="Floudas D."/>
            <person name="Copeland A."/>
            <person name="Barry K.W."/>
            <person name="Cichocki N."/>
            <person name="Veneault-Fourrey C."/>
            <person name="LaButti K."/>
            <person name="Lindquist E.A."/>
            <person name="Lipzen A."/>
            <person name="Lundell T."/>
            <person name="Morin E."/>
            <person name="Murat C."/>
            <person name="Riley R."/>
            <person name="Ohm R."/>
            <person name="Sun H."/>
            <person name="Tunlid A."/>
            <person name="Henrissat B."/>
            <person name="Grigoriev I.V."/>
            <person name="Hibbett D.S."/>
            <person name="Martin F."/>
        </authorList>
    </citation>
    <scope>NUCLEOTIDE SEQUENCE [LARGE SCALE GENOMIC DNA]</scope>
    <source>
        <strain evidence="4">MAFF 305830</strain>
    </source>
</reference>
<reference evidence="3 4" key="1">
    <citation type="submission" date="2014-04" db="EMBL/GenBank/DDBJ databases">
        <authorList>
            <consortium name="DOE Joint Genome Institute"/>
            <person name="Kuo A."/>
            <person name="Zuccaro A."/>
            <person name="Kohler A."/>
            <person name="Nagy L.G."/>
            <person name="Floudas D."/>
            <person name="Copeland A."/>
            <person name="Barry K.W."/>
            <person name="Cichocki N."/>
            <person name="Veneault-Fourrey C."/>
            <person name="LaButti K."/>
            <person name="Lindquist E.A."/>
            <person name="Lipzen A."/>
            <person name="Lundell T."/>
            <person name="Morin E."/>
            <person name="Murat C."/>
            <person name="Sun H."/>
            <person name="Tunlid A."/>
            <person name="Henrissat B."/>
            <person name="Grigoriev I.V."/>
            <person name="Hibbett D.S."/>
            <person name="Martin F."/>
            <person name="Nordberg H.P."/>
            <person name="Cantor M.N."/>
            <person name="Hua S.X."/>
        </authorList>
    </citation>
    <scope>NUCLEOTIDE SEQUENCE [LARGE SCALE GENOMIC DNA]</scope>
    <source>
        <strain evidence="3 4">MAFF 305830</strain>
    </source>
</reference>
<keyword evidence="4" id="KW-1185">Reference proteome</keyword>
<keyword evidence="2" id="KW-0472">Membrane</keyword>
<dbReference type="HOGENOM" id="CLU_356463_0_0_1"/>
<sequence length="787" mass="85378">MSLAVCLSLVANLRCSGLTPQQSRGILIPPAVEAVFISFLIYTERNKGRKHFLLLFDSYIFLSLCILDFISKANDAISTSITIFPIVDRVIGGVSGFSIVFYTLFLYLFARRHFILILPPRFQWSIKVLLTVLIPVILVLVELGSLLGYTYVTLPPSSELAVRFNTSLAKTLWTLLNSAGLVLLVLYQFVNFCLSIFRIFRYFYHSSSPNSPALEAKGKRSNTREPVRIRGIGWIAAGIKLGAIEVLLGFVPNGFGMSLSRRLFRLVGRLMLAWGVYQGIDESPGSTMFRVGSIDSIEGLPPRRIPVNPAALRTLIGAPMSDTFAKMSPTATAFHTRKKVPDAMAGVRAFDVSFVDEKSGRIGEPSKLRDVVPSGPITVRNLVVPSGGSPNPYGFGRASANYGKPGVDAGKLYPERPTFPKLKQAEKRVTVAYDGLQAPVLDIRFSSQIFPDAGKLIGRLGKHSPSGSTDHSSERPALSRSQTAPAPAVAPRARSMPPAKLKTASKEDSQSSQSSLPATTQSVSPPLSTQDSKPKELLPMSRTANNGTRGRSRSASTKSVPTLYNPFADPPNLVHSNSQETTTSSASGRKRTNSSVSEDSLSAIRQLSMKFPPLPSGASPTRTGDASFKMLPRKRVPDETSGPNASERPSVRQRSYSSPRLQSENKVESDPFRNLRPETSPRTSLDRDVAIRTRRRLPPHLQHLSGTSTIRPGDVEGPSSGKWSGHNSNQCASGSPNATTVNSTATSLFSTPIVGKHHQNSKSIGGGKTDNMEDILASPITDFSRDT</sequence>
<dbReference type="EMBL" id="KN824395">
    <property type="protein sequence ID" value="KIM21049.1"/>
    <property type="molecule type" value="Genomic_DNA"/>
</dbReference>
<feature type="compositionally biased region" description="Polar residues" evidence="1">
    <location>
        <begin position="652"/>
        <end position="662"/>
    </location>
</feature>
<protein>
    <submittedName>
        <fullName evidence="3">Uncharacterized protein</fullName>
    </submittedName>
</protein>
<feature type="compositionally biased region" description="Basic and acidic residues" evidence="1">
    <location>
        <begin position="663"/>
        <end position="676"/>
    </location>
</feature>
<feature type="compositionally biased region" description="Polar residues" evidence="1">
    <location>
        <begin position="516"/>
        <end position="531"/>
    </location>
</feature>
<evidence type="ECO:0000313" key="3">
    <source>
        <dbReference type="EMBL" id="KIM21049.1"/>
    </source>
</evidence>
<evidence type="ECO:0000313" key="4">
    <source>
        <dbReference type="Proteomes" id="UP000054097"/>
    </source>
</evidence>
<feature type="compositionally biased region" description="Polar residues" evidence="1">
    <location>
        <begin position="574"/>
        <end position="605"/>
    </location>
</feature>
<feature type="compositionally biased region" description="Polar residues" evidence="1">
    <location>
        <begin position="542"/>
        <end position="562"/>
    </location>
</feature>
<dbReference type="AlphaFoldDB" id="A0A0C3ALY8"/>
<keyword evidence="2" id="KW-1133">Transmembrane helix</keyword>
<gene>
    <name evidence="3" type="ORF">M408DRAFT_112004</name>
</gene>
<feature type="transmembrane region" description="Helical" evidence="2">
    <location>
        <begin position="172"/>
        <end position="197"/>
    </location>
</feature>
<accession>A0A0C3ALY8</accession>
<dbReference type="STRING" id="933852.A0A0C3ALY8"/>
<feature type="transmembrane region" description="Helical" evidence="2">
    <location>
        <begin position="52"/>
        <end position="70"/>
    </location>
</feature>
<dbReference type="OrthoDB" id="3267547at2759"/>